<dbReference type="EMBL" id="CAJNJA010006089">
    <property type="protein sequence ID" value="CAE7205285.1"/>
    <property type="molecule type" value="Genomic_DNA"/>
</dbReference>
<protein>
    <recommendedName>
        <fullName evidence="3">Protein kinase domain-containing protein</fullName>
    </recommendedName>
</protein>
<gene>
    <name evidence="4" type="ORF">SNEC2469_LOCUS1737</name>
</gene>
<evidence type="ECO:0000259" key="3">
    <source>
        <dbReference type="PROSITE" id="PS50011"/>
    </source>
</evidence>
<dbReference type="Proteomes" id="UP000601435">
    <property type="component" value="Unassembled WGS sequence"/>
</dbReference>
<dbReference type="InterPro" id="IPR051681">
    <property type="entry name" value="Ser/Thr_Kinases-Pseudokinases"/>
</dbReference>
<sequence>LQARWRGRMARKRYAEVKEILRREKAKVRDLKRARHLAEFRERKRLEELRRKERRQHEVSKFSKRLHDVEFIQKTRAARRIQGAYRVRRAKLQLRNLKHERDEKEYSQRAAVKLKIERERQEKLKEQKAKEVAAKAKLQREVQGYRHKVDAMEFRVQEQAAVRIQAIMKGSVQRLRFATARKLAKEKYDMEQSKAKLDKKVAEELRKLEEQQKANQLKLEEEQRKMEEKYRVEREKAEQKKEEEKAKLEKKLEKETERIEKERVKMEEAMQREREKLEQEREALMEQMDGALPTGSGSRGPTMPYKSVVKASMETRKEEHILAKERQLEATLKKLAETQEAAAVAAAVAAPAPGALLEEARPPSVAACAAAQANKALNPGAVEAAVASFTAKPPVEEDPAADQSPGRPPSELSHAAAASMVRPQDAVSTLDCTPDSQIVPDLQFIPPTAVKLGPARSASGQQRRLAVHAHVSDWKIRREDLEIRNELSRTLHSTLYLADWKGTTVVVKCAGLHGVGMSAHLRKSESQAEQLETEDASDSLVQEILQEIETMSQLRHPDLVMFLGACLEKPHPVMCITEFLPCGDLERFFLMQRKKRDGALWRPCLRDVLDWCLAIARALNFLHNRDVPVIHRDLKPLNLFLTSSMQLKVGDLGSSRRSARETADNFKMTGGLGTWRYMAPEMARHENYNEKVDIYAFGLVMYFMSSGRTPFHQRGADPKVILDDYVKGKRPRPPPSDCYAQLRPMMVAAWQEDFRLRPTAQDILVTLNSGIPSKKASCGCAQM</sequence>
<feature type="region of interest" description="Disordered" evidence="2">
    <location>
        <begin position="393"/>
        <end position="420"/>
    </location>
</feature>
<feature type="non-terminal residue" evidence="4">
    <location>
        <position position="783"/>
    </location>
</feature>
<comment type="caution">
    <text evidence="4">The sequence shown here is derived from an EMBL/GenBank/DDBJ whole genome shotgun (WGS) entry which is preliminary data.</text>
</comment>
<dbReference type="InterPro" id="IPR011009">
    <property type="entry name" value="Kinase-like_dom_sf"/>
</dbReference>
<dbReference type="InterPro" id="IPR001245">
    <property type="entry name" value="Ser-Thr/Tyr_kinase_cat_dom"/>
</dbReference>
<keyword evidence="5" id="KW-1185">Reference proteome</keyword>
<dbReference type="PROSITE" id="PS50011">
    <property type="entry name" value="PROTEIN_KINASE_DOM"/>
    <property type="match status" value="1"/>
</dbReference>
<dbReference type="GO" id="GO:0004674">
    <property type="term" value="F:protein serine/threonine kinase activity"/>
    <property type="evidence" value="ECO:0007669"/>
    <property type="project" value="TreeGrafter"/>
</dbReference>
<evidence type="ECO:0000256" key="2">
    <source>
        <dbReference type="SAM" id="MobiDB-lite"/>
    </source>
</evidence>
<dbReference type="Pfam" id="PF07714">
    <property type="entry name" value="PK_Tyr_Ser-Thr"/>
    <property type="match status" value="1"/>
</dbReference>
<dbReference type="PROSITE" id="PS00108">
    <property type="entry name" value="PROTEIN_KINASE_ST"/>
    <property type="match status" value="1"/>
</dbReference>
<feature type="coiled-coil region" evidence="1">
    <location>
        <begin position="87"/>
        <end position="155"/>
    </location>
</feature>
<proteinExistence type="predicted"/>
<dbReference type="InterPro" id="IPR000719">
    <property type="entry name" value="Prot_kinase_dom"/>
</dbReference>
<dbReference type="SUPFAM" id="SSF56112">
    <property type="entry name" value="Protein kinase-like (PK-like)"/>
    <property type="match status" value="1"/>
</dbReference>
<dbReference type="PANTHER" id="PTHR44329:SF140">
    <property type="entry name" value="INACTIVE PROTEIN TYROSINE KINASE PTKL"/>
    <property type="match status" value="1"/>
</dbReference>
<dbReference type="PROSITE" id="PS50096">
    <property type="entry name" value="IQ"/>
    <property type="match status" value="3"/>
</dbReference>
<dbReference type="Gene3D" id="1.10.510.10">
    <property type="entry name" value="Transferase(Phosphotransferase) domain 1"/>
    <property type="match status" value="1"/>
</dbReference>
<dbReference type="OrthoDB" id="1714095at2759"/>
<dbReference type="SMART" id="SM00220">
    <property type="entry name" value="S_TKc"/>
    <property type="match status" value="1"/>
</dbReference>
<accession>A0A812JH35</accession>
<evidence type="ECO:0000313" key="4">
    <source>
        <dbReference type="EMBL" id="CAE7205285.1"/>
    </source>
</evidence>
<dbReference type="Gene3D" id="3.30.200.20">
    <property type="entry name" value="Phosphorylase Kinase, domain 1"/>
    <property type="match status" value="1"/>
</dbReference>
<dbReference type="GO" id="GO:0005524">
    <property type="term" value="F:ATP binding"/>
    <property type="evidence" value="ECO:0007669"/>
    <property type="project" value="InterPro"/>
</dbReference>
<reference evidence="4" key="1">
    <citation type="submission" date="2021-02" db="EMBL/GenBank/DDBJ databases">
        <authorList>
            <person name="Dougan E. K."/>
            <person name="Rhodes N."/>
            <person name="Thang M."/>
            <person name="Chan C."/>
        </authorList>
    </citation>
    <scope>NUCLEOTIDE SEQUENCE</scope>
</reference>
<dbReference type="PANTHER" id="PTHR44329">
    <property type="entry name" value="SERINE/THREONINE-PROTEIN KINASE TNNI3K-RELATED"/>
    <property type="match status" value="1"/>
</dbReference>
<evidence type="ECO:0000256" key="1">
    <source>
        <dbReference type="SAM" id="Coils"/>
    </source>
</evidence>
<name>A0A812JH35_9DINO</name>
<dbReference type="InterPro" id="IPR008271">
    <property type="entry name" value="Ser/Thr_kinase_AS"/>
</dbReference>
<keyword evidence="1" id="KW-0175">Coiled coil</keyword>
<dbReference type="AlphaFoldDB" id="A0A812JH35"/>
<feature type="domain" description="Protein kinase" evidence="3">
    <location>
        <begin position="481"/>
        <end position="771"/>
    </location>
</feature>
<feature type="region of interest" description="Disordered" evidence="2">
    <location>
        <begin position="233"/>
        <end position="255"/>
    </location>
</feature>
<evidence type="ECO:0000313" key="5">
    <source>
        <dbReference type="Proteomes" id="UP000601435"/>
    </source>
</evidence>
<organism evidence="4 5">
    <name type="scientific">Symbiodinium necroappetens</name>
    <dbReference type="NCBI Taxonomy" id="1628268"/>
    <lineage>
        <taxon>Eukaryota</taxon>
        <taxon>Sar</taxon>
        <taxon>Alveolata</taxon>
        <taxon>Dinophyceae</taxon>
        <taxon>Suessiales</taxon>
        <taxon>Symbiodiniaceae</taxon>
        <taxon>Symbiodinium</taxon>
    </lineage>
</organism>